<keyword evidence="1 5" id="KW-0028">Amino-acid biosynthesis</keyword>
<dbReference type="Gene3D" id="3.40.630.10">
    <property type="entry name" value="Zn peptidases"/>
    <property type="match status" value="1"/>
</dbReference>
<dbReference type="SUPFAM" id="SSF55031">
    <property type="entry name" value="Bacterial exopeptidase dimerisation domain"/>
    <property type="match status" value="1"/>
</dbReference>
<dbReference type="Gene3D" id="3.30.70.360">
    <property type="match status" value="1"/>
</dbReference>
<keyword evidence="8" id="KW-1185">Reference proteome</keyword>
<dbReference type="GO" id="GO:0050118">
    <property type="term" value="F:N-acetyldiaminopimelate deacetylase activity"/>
    <property type="evidence" value="ECO:0007669"/>
    <property type="project" value="UniProtKB-EC"/>
</dbReference>
<dbReference type="HAMAP" id="MF_01692">
    <property type="entry name" value="DapEL"/>
    <property type="match status" value="1"/>
</dbReference>
<evidence type="ECO:0000256" key="3">
    <source>
        <dbReference type="ARBA" id="ARBA00022915"/>
    </source>
</evidence>
<protein>
    <recommendedName>
        <fullName evidence="5">N-acetyldiaminopimelate deacetylase</fullName>
        <ecNumber evidence="5">3.5.1.47</ecNumber>
    </recommendedName>
</protein>
<comment type="function">
    <text evidence="5">Catalyzes the conversion of N-acetyl-diaminopimelate to diaminopimelate and acetate.</text>
</comment>
<dbReference type="InterPro" id="IPR036264">
    <property type="entry name" value="Bact_exopeptidase_dim_dom"/>
</dbReference>
<gene>
    <name evidence="7" type="ORF">ABID27_001639</name>
</gene>
<proteinExistence type="inferred from homology"/>
<dbReference type="RefSeq" id="WP_354281469.1">
    <property type="nucleotide sequence ID" value="NZ_JBEPMK010000006.1"/>
</dbReference>
<dbReference type="PIRSF" id="PIRSF005962">
    <property type="entry name" value="Pept_M20D_amidohydro"/>
    <property type="match status" value="1"/>
</dbReference>
<name>A0ABV2JM43_9STRE</name>
<dbReference type="InterPro" id="IPR011650">
    <property type="entry name" value="Peptidase_M20_dimer"/>
</dbReference>
<feature type="active site" evidence="5">
    <location>
        <position position="70"/>
    </location>
</feature>
<dbReference type="InterPro" id="IPR017439">
    <property type="entry name" value="Amidohydrolase"/>
</dbReference>
<feature type="domain" description="Peptidase M20 dimerisation" evidence="6">
    <location>
        <begin position="175"/>
        <end position="262"/>
    </location>
</feature>
<sequence>MTLDLIKIRRDLHQIPEIGLEEFKTQAYLLERIADITVGKDFVEKRTWRTGILVFVKGANPEKTIGWRTDIDGLPIVEQTGLAFASTHEGRMHACGHDMHMTVALGLLNELVQKQPKENVLFLFQPAEENEAGGMLMYEDSAFGDWLPDEFYGLHVRPDLKVGDIATNTGTLFAGTCEMKITFKGKGGHAAFPHMANDALVAAAHFVTQVQTVVSRNVDPIQGGVVTFGAMRAGTTNNVIADEAFLHGTIRSLTQDMSLLIQDRVRTIAHGVAAAFDMQVDVELKQGGYLPVENNLALAADLMTFFAEQNGVNLIDCLPAMTGEDFGYLLNKVPGVMFWLGIDTPYALHHPMMSPDEAALAFGVEHIGAFLKKKAG</sequence>
<evidence type="ECO:0000256" key="1">
    <source>
        <dbReference type="ARBA" id="ARBA00022605"/>
    </source>
</evidence>
<dbReference type="NCBIfam" id="TIGR01891">
    <property type="entry name" value="amidohydrolases"/>
    <property type="match status" value="1"/>
</dbReference>
<dbReference type="Pfam" id="PF07687">
    <property type="entry name" value="M20_dimer"/>
    <property type="match status" value="1"/>
</dbReference>
<feature type="active site" description="Proton acceptor" evidence="5">
    <location>
        <position position="129"/>
    </location>
</feature>
<organism evidence="7 8">
    <name type="scientific">Streptococcus gallinaceus</name>
    <dbReference type="NCBI Taxonomy" id="165758"/>
    <lineage>
        <taxon>Bacteria</taxon>
        <taxon>Bacillati</taxon>
        <taxon>Bacillota</taxon>
        <taxon>Bacilli</taxon>
        <taxon>Lactobacillales</taxon>
        <taxon>Streptococcaceae</taxon>
        <taxon>Streptococcus</taxon>
    </lineage>
</organism>
<keyword evidence="4 5" id="KW-0457">Lysine biosynthesis</keyword>
<dbReference type="PANTHER" id="PTHR11014">
    <property type="entry name" value="PEPTIDASE M20 FAMILY MEMBER"/>
    <property type="match status" value="1"/>
</dbReference>
<dbReference type="EMBL" id="JBEPMK010000006">
    <property type="protein sequence ID" value="MET3644996.1"/>
    <property type="molecule type" value="Genomic_DNA"/>
</dbReference>
<dbReference type="PANTHER" id="PTHR11014:SF98">
    <property type="entry name" value="N-ACETYLDIAMINOPIMELATE DEACETYLASE"/>
    <property type="match status" value="1"/>
</dbReference>
<comment type="similarity">
    <text evidence="5">Belongs to the peptidase M20A family. N-acetyldiaminopimelate deacetylase subfamily.</text>
</comment>
<evidence type="ECO:0000313" key="7">
    <source>
        <dbReference type="EMBL" id="MET3644996.1"/>
    </source>
</evidence>
<keyword evidence="2 5" id="KW-0378">Hydrolase</keyword>
<dbReference type="CDD" id="cd05670">
    <property type="entry name" value="M20_Acy1_YkuR-like"/>
    <property type="match status" value="1"/>
</dbReference>
<dbReference type="EC" id="3.5.1.47" evidence="5"/>
<dbReference type="InterPro" id="IPR002933">
    <property type="entry name" value="Peptidase_M20"/>
</dbReference>
<evidence type="ECO:0000256" key="4">
    <source>
        <dbReference type="ARBA" id="ARBA00023154"/>
    </source>
</evidence>
<comment type="pathway">
    <text evidence="5">Amino-acid biosynthesis; L-lysine biosynthesis via DAP pathway; LL-2,6-diaminopimelate from (S)-tetrahydrodipicolinate (acetylase route): step 3/3.</text>
</comment>
<keyword evidence="3 5" id="KW-0220">Diaminopimelate biosynthesis</keyword>
<accession>A0ABV2JM43</accession>
<dbReference type="InterPro" id="IPR023905">
    <property type="entry name" value="AcetylDAP_deacetylase"/>
</dbReference>
<comment type="caution">
    <text evidence="7">The sequence shown here is derived from an EMBL/GenBank/DDBJ whole genome shotgun (WGS) entry which is preliminary data.</text>
</comment>
<evidence type="ECO:0000256" key="2">
    <source>
        <dbReference type="ARBA" id="ARBA00022801"/>
    </source>
</evidence>
<dbReference type="Pfam" id="PF01546">
    <property type="entry name" value="Peptidase_M20"/>
    <property type="match status" value="1"/>
</dbReference>
<dbReference type="SUPFAM" id="SSF53187">
    <property type="entry name" value="Zn-dependent exopeptidases"/>
    <property type="match status" value="1"/>
</dbReference>
<evidence type="ECO:0000256" key="5">
    <source>
        <dbReference type="HAMAP-Rule" id="MF_01692"/>
    </source>
</evidence>
<evidence type="ECO:0000313" key="8">
    <source>
        <dbReference type="Proteomes" id="UP001549055"/>
    </source>
</evidence>
<reference evidence="7 8" key="1">
    <citation type="submission" date="2024-06" db="EMBL/GenBank/DDBJ databases">
        <title>Genomic Encyclopedia of Type Strains, Phase IV (KMG-IV): sequencing the most valuable type-strain genomes for metagenomic binning, comparative biology and taxonomic classification.</title>
        <authorList>
            <person name="Goeker M."/>
        </authorList>
    </citation>
    <scope>NUCLEOTIDE SEQUENCE [LARGE SCALE GENOMIC DNA]</scope>
    <source>
        <strain evidence="7 8">DSM 15349</strain>
    </source>
</reference>
<comment type="catalytic activity">
    <reaction evidence="5">
        <text>N-acetyl-(2S,6S)-2,6-diaminopimelate + H2O = (2S,6S)-2,6-diaminopimelate + acetate</text>
        <dbReference type="Rhea" id="RHEA:20405"/>
        <dbReference type="ChEBI" id="CHEBI:15377"/>
        <dbReference type="ChEBI" id="CHEBI:30089"/>
        <dbReference type="ChEBI" id="CHEBI:57609"/>
        <dbReference type="ChEBI" id="CHEBI:58767"/>
        <dbReference type="EC" id="3.5.1.47"/>
    </reaction>
</comment>
<evidence type="ECO:0000259" key="6">
    <source>
        <dbReference type="Pfam" id="PF07687"/>
    </source>
</evidence>
<dbReference type="Proteomes" id="UP001549055">
    <property type="component" value="Unassembled WGS sequence"/>
</dbReference>